<dbReference type="InterPro" id="IPR040521">
    <property type="entry name" value="KDZ"/>
</dbReference>
<dbReference type="STRING" id="47427.A0A2H3ECU3"/>
<dbReference type="AlphaFoldDB" id="A0A2H3ECU3"/>
<keyword evidence="2" id="KW-1185">Reference proteome</keyword>
<sequence>VFSYDCACQYSIKLIDRFQKDYLHLIKDMKALCFAILLVYVYNHKDDCTYLFVCIYSIFLAHFHDKTAEHMWTELNTLCGQLSQINHGPCEELIVVHSGFWNHKKLMGM</sequence>
<dbReference type="InParanoid" id="A0A2H3ECU3"/>
<accession>A0A2H3ECU3</accession>
<reference evidence="2" key="1">
    <citation type="journal article" date="2017" name="Nat. Ecol. Evol.">
        <title>Genome expansion and lineage-specific genetic innovations in the forest pathogenic fungi Armillaria.</title>
        <authorList>
            <person name="Sipos G."/>
            <person name="Prasanna A.N."/>
            <person name="Walter M.C."/>
            <person name="O'Connor E."/>
            <person name="Balint B."/>
            <person name="Krizsan K."/>
            <person name="Kiss B."/>
            <person name="Hess J."/>
            <person name="Varga T."/>
            <person name="Slot J."/>
            <person name="Riley R."/>
            <person name="Boka B."/>
            <person name="Rigling D."/>
            <person name="Barry K."/>
            <person name="Lee J."/>
            <person name="Mihaltcheva S."/>
            <person name="LaButti K."/>
            <person name="Lipzen A."/>
            <person name="Waldron R."/>
            <person name="Moloney N.M."/>
            <person name="Sperisen C."/>
            <person name="Kredics L."/>
            <person name="Vagvoelgyi C."/>
            <person name="Patrignani A."/>
            <person name="Fitzpatrick D."/>
            <person name="Nagy I."/>
            <person name="Doyle S."/>
            <person name="Anderson J.B."/>
            <person name="Grigoriev I.V."/>
            <person name="Gueldener U."/>
            <person name="Muensterkoetter M."/>
            <person name="Nagy L.G."/>
        </authorList>
    </citation>
    <scope>NUCLEOTIDE SEQUENCE [LARGE SCALE GENOMIC DNA]</scope>
    <source>
        <strain evidence="2">Ar21-2</strain>
    </source>
</reference>
<dbReference type="Pfam" id="PF18758">
    <property type="entry name" value="KDZ"/>
    <property type="match status" value="1"/>
</dbReference>
<organism evidence="1 2">
    <name type="scientific">Armillaria gallica</name>
    <name type="common">Bulbous honey fungus</name>
    <name type="synonym">Armillaria bulbosa</name>
    <dbReference type="NCBI Taxonomy" id="47427"/>
    <lineage>
        <taxon>Eukaryota</taxon>
        <taxon>Fungi</taxon>
        <taxon>Dikarya</taxon>
        <taxon>Basidiomycota</taxon>
        <taxon>Agaricomycotina</taxon>
        <taxon>Agaricomycetes</taxon>
        <taxon>Agaricomycetidae</taxon>
        <taxon>Agaricales</taxon>
        <taxon>Marasmiineae</taxon>
        <taxon>Physalacriaceae</taxon>
        <taxon>Armillaria</taxon>
    </lineage>
</organism>
<feature type="non-terminal residue" evidence="1">
    <location>
        <position position="109"/>
    </location>
</feature>
<feature type="non-terminal residue" evidence="1">
    <location>
        <position position="1"/>
    </location>
</feature>
<protein>
    <submittedName>
        <fullName evidence="1">Uncharacterized protein</fullName>
    </submittedName>
</protein>
<dbReference type="OrthoDB" id="3257768at2759"/>
<evidence type="ECO:0000313" key="1">
    <source>
        <dbReference type="EMBL" id="PBL03905.1"/>
    </source>
</evidence>
<dbReference type="EMBL" id="KZ293644">
    <property type="protein sequence ID" value="PBL03905.1"/>
    <property type="molecule type" value="Genomic_DNA"/>
</dbReference>
<proteinExistence type="predicted"/>
<evidence type="ECO:0000313" key="2">
    <source>
        <dbReference type="Proteomes" id="UP000217790"/>
    </source>
</evidence>
<gene>
    <name evidence="1" type="ORF">ARMGADRAFT_905975</name>
</gene>
<dbReference type="Proteomes" id="UP000217790">
    <property type="component" value="Unassembled WGS sequence"/>
</dbReference>
<name>A0A2H3ECU3_ARMGA</name>